<accession>A0ABY8NYM7</accession>
<reference evidence="2 3" key="1">
    <citation type="submission" date="2023-04" db="EMBL/GenBank/DDBJ databases">
        <title>Genome dynamics across the evolutionary transition to endosymbiosis.</title>
        <authorList>
            <person name="Siozios S."/>
            <person name="Nadal-Jimenez P."/>
            <person name="Azagi T."/>
            <person name="Sprong H."/>
            <person name="Frost C.L."/>
            <person name="Parratt S.R."/>
            <person name="Taylor G."/>
            <person name="Brettell L."/>
            <person name="Lew K.C."/>
            <person name="Croft L."/>
            <person name="King K.C."/>
            <person name="Brockhurst M.A."/>
            <person name="Hypsa V."/>
            <person name="Novakova E."/>
            <person name="Darby A.C."/>
            <person name="Hurst G.D.D."/>
        </authorList>
    </citation>
    <scope>NUCLEOTIDE SEQUENCE [LARGE SCALE GENOMIC DNA]</scope>
    <source>
        <strain evidence="3">aApi_AU</strain>
        <plasmid evidence="2 3">paApi_AU2</plasmid>
    </source>
</reference>
<dbReference type="EMBL" id="CP123758">
    <property type="protein sequence ID" value="WGO82358.1"/>
    <property type="molecule type" value="Genomic_DNA"/>
</dbReference>
<evidence type="ECO:0000313" key="2">
    <source>
        <dbReference type="EMBL" id="WGO82358.1"/>
    </source>
</evidence>
<proteinExistence type="predicted"/>
<organism evidence="2 3">
    <name type="scientific">Arsenophonus apicola</name>
    <dbReference type="NCBI Taxonomy" id="2879119"/>
    <lineage>
        <taxon>Bacteria</taxon>
        <taxon>Pseudomonadati</taxon>
        <taxon>Pseudomonadota</taxon>
        <taxon>Gammaproteobacteria</taxon>
        <taxon>Enterobacterales</taxon>
        <taxon>Morganellaceae</taxon>
        <taxon>Arsenophonus</taxon>
    </lineage>
</organism>
<feature type="region of interest" description="Disordered" evidence="1">
    <location>
        <begin position="22"/>
        <end position="45"/>
    </location>
</feature>
<name>A0ABY8NYM7_9GAMM</name>
<evidence type="ECO:0000256" key="1">
    <source>
        <dbReference type="SAM" id="MobiDB-lite"/>
    </source>
</evidence>
<dbReference type="RefSeq" id="WP_280937082.1">
    <property type="nucleotide sequence ID" value="NZ_CP123758.1"/>
</dbReference>
<sequence>MGTSSTPMYGMQPVASGVNVNLGGIHVDGQPSQSSPSNVDMRAAEQSLTQKIKSVLVAESRDGGDLHKIIKAVNGRGY</sequence>
<evidence type="ECO:0000313" key="3">
    <source>
        <dbReference type="Proteomes" id="UP001231859"/>
    </source>
</evidence>
<keyword evidence="2" id="KW-0614">Plasmid</keyword>
<gene>
    <name evidence="2" type="ORF">QG404_01075</name>
</gene>
<keyword evidence="3" id="KW-1185">Reference proteome</keyword>
<geneLocation type="plasmid" evidence="2 3">
    <name>paApi_AU2</name>
</geneLocation>
<protein>
    <submittedName>
        <fullName evidence="2">Uncharacterized protein</fullName>
    </submittedName>
</protein>
<dbReference type="Proteomes" id="UP001231859">
    <property type="component" value="Plasmid paApi_AU2"/>
</dbReference>